<dbReference type="InterPro" id="IPR013486">
    <property type="entry name" value="SpoIID/LytB"/>
</dbReference>
<keyword evidence="4" id="KW-1185">Reference proteome</keyword>
<sequence>MKEKIISISLIVIIVCFIPIFITTIIKGIPKEEKQNTEIENKKDIKVMVDGKEISMNLNDYLIGVVAAEMPVSFYDEALKAQAVAARTFALKKLEKDSKHIFNNNEQAYITKEKMEESWGSDNFPKNYNKIRSAVVDTNNEVVVYQEDLIEAVFHSTSAGMTQSAKDVWGEEIPYLISVSSSDDVNSPEYSHTQTFTQQEFVSLLNEHIEDFQTYTNDVFNEIQIISRTSEGYISQIQIGNKILEGEEVRSYLGLESSNFNVDSVDGNIEVSCKGYGHGVGMSQYGANDLAKNGYSYKDILKHYYSNTEIGLCE</sequence>
<comment type="caution">
    <text evidence="3">The sequence shown here is derived from an EMBL/GenBank/DDBJ whole genome shotgun (WGS) entry which is preliminary data.</text>
</comment>
<evidence type="ECO:0000259" key="2">
    <source>
        <dbReference type="Pfam" id="PF08486"/>
    </source>
</evidence>
<name>A0A9W5Y9X3_9FIRM</name>
<dbReference type="GO" id="GO:0030435">
    <property type="term" value="P:sporulation resulting in formation of a cellular spore"/>
    <property type="evidence" value="ECO:0007669"/>
    <property type="project" value="InterPro"/>
</dbReference>
<gene>
    <name evidence="3" type="primary">spoIID</name>
    <name evidence="3" type="ORF">SH1V18_09880</name>
</gene>
<reference evidence="3" key="1">
    <citation type="submission" date="2022-06" db="EMBL/GenBank/DDBJ databases">
        <title>Vallitalea longa sp. nov., an anaerobic bacterium isolated from marine sediment.</title>
        <authorList>
            <person name="Hirano S."/>
            <person name="Terahara T."/>
            <person name="Mori K."/>
            <person name="Hamada M."/>
            <person name="Matsumoto R."/>
            <person name="Kobayashi T."/>
        </authorList>
    </citation>
    <scope>NUCLEOTIDE SEQUENCE</scope>
    <source>
        <strain evidence="3">SH18-1</strain>
    </source>
</reference>
<keyword evidence="1" id="KW-1133">Transmembrane helix</keyword>
<evidence type="ECO:0000313" key="4">
    <source>
        <dbReference type="Proteomes" id="UP001144256"/>
    </source>
</evidence>
<dbReference type="Proteomes" id="UP001144256">
    <property type="component" value="Unassembled WGS sequence"/>
</dbReference>
<feature type="transmembrane region" description="Helical" evidence="1">
    <location>
        <begin position="6"/>
        <end position="26"/>
    </location>
</feature>
<accession>A0A9W5Y9X3</accession>
<dbReference type="InterPro" id="IPR013693">
    <property type="entry name" value="SpoIID/LytB_N"/>
</dbReference>
<feature type="domain" description="Sporulation stage II protein D amidase enhancer LytB N-terminal" evidence="2">
    <location>
        <begin position="55"/>
        <end position="145"/>
    </location>
</feature>
<organism evidence="3 4">
    <name type="scientific">Vallitalea longa</name>
    <dbReference type="NCBI Taxonomy" id="2936439"/>
    <lineage>
        <taxon>Bacteria</taxon>
        <taxon>Bacillati</taxon>
        <taxon>Bacillota</taxon>
        <taxon>Clostridia</taxon>
        <taxon>Lachnospirales</taxon>
        <taxon>Vallitaleaceae</taxon>
        <taxon>Vallitalea</taxon>
    </lineage>
</organism>
<protein>
    <submittedName>
        <fullName evidence="3">Stage II sporulation protein D</fullName>
    </submittedName>
</protein>
<dbReference type="AlphaFoldDB" id="A0A9W5Y9X3"/>
<keyword evidence="1" id="KW-0812">Transmembrane</keyword>
<dbReference type="Pfam" id="PF08486">
    <property type="entry name" value="SpoIID"/>
    <property type="match status" value="1"/>
</dbReference>
<keyword evidence="1" id="KW-0472">Membrane</keyword>
<evidence type="ECO:0000256" key="1">
    <source>
        <dbReference type="SAM" id="Phobius"/>
    </source>
</evidence>
<dbReference type="EMBL" id="BRLB01000001">
    <property type="protein sequence ID" value="GKX28508.1"/>
    <property type="molecule type" value="Genomic_DNA"/>
</dbReference>
<proteinExistence type="predicted"/>
<evidence type="ECO:0000313" key="3">
    <source>
        <dbReference type="EMBL" id="GKX28508.1"/>
    </source>
</evidence>
<dbReference type="NCBIfam" id="TIGR02870">
    <property type="entry name" value="spore_II_D"/>
    <property type="match status" value="1"/>
</dbReference>
<dbReference type="RefSeq" id="WP_281812836.1">
    <property type="nucleotide sequence ID" value="NZ_BRLB01000001.1"/>
</dbReference>
<dbReference type="NCBIfam" id="TIGR02669">
    <property type="entry name" value="SpoIID_LytB"/>
    <property type="match status" value="1"/>
</dbReference>
<dbReference type="InterPro" id="IPR014225">
    <property type="entry name" value="Spore_II_D_firmicutes"/>
</dbReference>